<accession>A0A1L7WP61</accession>
<sequence>MAGSIAGPASLAIHLADSAMKLRRLCQNVCHAPKRLEAIVFDVETLSIAVQSIEDNRQRHLHLGLDGGVVERCLTMCQTGTERIIDIATILESSMNKNCILGWIKMTLKDAELNLLCNDLERAKSTMLLGYQLYTSEAQRHWTQLHGQTLSNALAPLDGTRQRPMLGKRAKAAATDKQRRSYRLGLQFVNCTWEFAASQAANGWNFRFLTYNIRPLDSEIFRLCRKGDVDSVRQLLKLGKASIFDVSPDCQSTLHHAVASKCEDSELCQLLLEGGADPNSLNLENETALDSFARFHACPFRLLDPSYDKIYRIFLDEYDIGIDLPCMATEESVMWWYMAAPATALSVVKAKSVAPYASLSLQHRLMNAMMLTPPWTTTDTFLAALGVDKLDSSHLLMEYKFGSTTTHFAAAAIGSRYDMVERGPTEKWHPITQQWISVLHAAITLGAD</sequence>
<dbReference type="PROSITE" id="PS50088">
    <property type="entry name" value="ANK_REPEAT"/>
    <property type="match status" value="1"/>
</dbReference>
<dbReference type="SUPFAM" id="SSF48403">
    <property type="entry name" value="Ankyrin repeat"/>
    <property type="match status" value="1"/>
</dbReference>
<organism evidence="2 3">
    <name type="scientific">Phialocephala subalpina</name>
    <dbReference type="NCBI Taxonomy" id="576137"/>
    <lineage>
        <taxon>Eukaryota</taxon>
        <taxon>Fungi</taxon>
        <taxon>Dikarya</taxon>
        <taxon>Ascomycota</taxon>
        <taxon>Pezizomycotina</taxon>
        <taxon>Leotiomycetes</taxon>
        <taxon>Helotiales</taxon>
        <taxon>Mollisiaceae</taxon>
        <taxon>Phialocephala</taxon>
        <taxon>Phialocephala fortinii species complex</taxon>
    </lineage>
</organism>
<evidence type="ECO:0000256" key="1">
    <source>
        <dbReference type="PROSITE-ProRule" id="PRU00023"/>
    </source>
</evidence>
<evidence type="ECO:0000313" key="3">
    <source>
        <dbReference type="Proteomes" id="UP000184330"/>
    </source>
</evidence>
<proteinExistence type="predicted"/>
<keyword evidence="3" id="KW-1185">Reference proteome</keyword>
<gene>
    <name evidence="2" type="ORF">PAC_04440</name>
</gene>
<keyword evidence="1" id="KW-0040">ANK repeat</keyword>
<dbReference type="EMBL" id="FJOG01000005">
    <property type="protein sequence ID" value="CZR54556.1"/>
    <property type="molecule type" value="Genomic_DNA"/>
</dbReference>
<protein>
    <submittedName>
        <fullName evidence="2">Uncharacterized protein</fullName>
    </submittedName>
</protein>
<dbReference type="Proteomes" id="UP000184330">
    <property type="component" value="Unassembled WGS sequence"/>
</dbReference>
<name>A0A1L7WP61_9HELO</name>
<evidence type="ECO:0000313" key="2">
    <source>
        <dbReference type="EMBL" id="CZR54556.1"/>
    </source>
</evidence>
<dbReference type="Gene3D" id="1.25.40.20">
    <property type="entry name" value="Ankyrin repeat-containing domain"/>
    <property type="match status" value="1"/>
</dbReference>
<dbReference type="AlphaFoldDB" id="A0A1L7WP61"/>
<dbReference type="Pfam" id="PF00023">
    <property type="entry name" value="Ank"/>
    <property type="match status" value="1"/>
</dbReference>
<feature type="repeat" description="ANK" evidence="1">
    <location>
        <begin position="249"/>
        <end position="283"/>
    </location>
</feature>
<reference evidence="2 3" key="1">
    <citation type="submission" date="2016-03" db="EMBL/GenBank/DDBJ databases">
        <authorList>
            <person name="Ploux O."/>
        </authorList>
    </citation>
    <scope>NUCLEOTIDE SEQUENCE [LARGE SCALE GENOMIC DNA]</scope>
    <source>
        <strain evidence="2 3">UAMH 11012</strain>
    </source>
</reference>
<dbReference type="OrthoDB" id="3558038at2759"/>
<dbReference type="InterPro" id="IPR002110">
    <property type="entry name" value="Ankyrin_rpt"/>
</dbReference>
<dbReference type="InterPro" id="IPR036770">
    <property type="entry name" value="Ankyrin_rpt-contain_sf"/>
</dbReference>